<dbReference type="EMBL" id="JAQNDO010000001">
    <property type="protein sequence ID" value="MDC0742175.1"/>
    <property type="molecule type" value="Genomic_DNA"/>
</dbReference>
<accession>A0ABT5EK09</accession>
<evidence type="ECO:0000313" key="2">
    <source>
        <dbReference type="Proteomes" id="UP001221411"/>
    </source>
</evidence>
<dbReference type="RefSeq" id="WP_271917512.1">
    <property type="nucleotide sequence ID" value="NZ_JAQNDO010000001.1"/>
</dbReference>
<protein>
    <submittedName>
        <fullName evidence="1">Uncharacterized protein</fullName>
    </submittedName>
</protein>
<reference evidence="1 2" key="1">
    <citation type="submission" date="2022-11" db="EMBL/GenBank/DDBJ databases">
        <title>Minimal conservation of predation-associated metabolite biosynthetic gene clusters underscores biosynthetic potential of Myxococcota including descriptions for ten novel species: Archangium lansinium sp. nov., Myxococcus landrumus sp. nov., Nannocystis bai.</title>
        <authorList>
            <person name="Ahearne A."/>
            <person name="Stevens C."/>
            <person name="Dowd S."/>
        </authorList>
    </citation>
    <scope>NUCLEOTIDE SEQUENCE [LARGE SCALE GENOMIC DNA]</scope>
    <source>
        <strain evidence="1 2">RJM3</strain>
    </source>
</reference>
<name>A0ABT5EK09_9BACT</name>
<evidence type="ECO:0000313" key="1">
    <source>
        <dbReference type="EMBL" id="MDC0742175.1"/>
    </source>
</evidence>
<gene>
    <name evidence="1" type="ORF">POL67_12510</name>
</gene>
<comment type="caution">
    <text evidence="1">The sequence shown here is derived from an EMBL/GenBank/DDBJ whole genome shotgun (WGS) entry which is preliminary data.</text>
</comment>
<organism evidence="1 2">
    <name type="scientific">Polyangium mundeleinium</name>
    <dbReference type="NCBI Taxonomy" id="2995306"/>
    <lineage>
        <taxon>Bacteria</taxon>
        <taxon>Pseudomonadati</taxon>
        <taxon>Myxococcota</taxon>
        <taxon>Polyangia</taxon>
        <taxon>Polyangiales</taxon>
        <taxon>Polyangiaceae</taxon>
        <taxon>Polyangium</taxon>
    </lineage>
</organism>
<proteinExistence type="predicted"/>
<sequence>MRLGVACNAAEPNLPGTTLQGRGFIDMEVPTFQIEPLDSRFRRLCIDGKFGAPYWNVDPENTAAACATLNMRPNEL</sequence>
<keyword evidence="2" id="KW-1185">Reference proteome</keyword>
<dbReference type="Proteomes" id="UP001221411">
    <property type="component" value="Unassembled WGS sequence"/>
</dbReference>